<dbReference type="Proteomes" id="UP000249363">
    <property type="component" value="Unassembled WGS sequence"/>
</dbReference>
<dbReference type="EMBL" id="MIKG01000016">
    <property type="protein sequence ID" value="RAO71535.1"/>
    <property type="molecule type" value="Genomic_DNA"/>
</dbReference>
<dbReference type="STRING" id="1196081.A0A364L6U3"/>
<keyword evidence="2" id="KW-1185">Reference proteome</keyword>
<evidence type="ECO:0000313" key="2">
    <source>
        <dbReference type="Proteomes" id="UP000249363"/>
    </source>
</evidence>
<gene>
    <name evidence="1" type="ORF">BHQ10_007547</name>
</gene>
<dbReference type="GeneID" id="63796762"/>
<protein>
    <recommendedName>
        <fullName evidence="3">F-box domain-containing protein</fullName>
    </recommendedName>
</protein>
<dbReference type="RefSeq" id="XP_040736050.1">
    <property type="nucleotide sequence ID" value="XM_040880254.1"/>
</dbReference>
<evidence type="ECO:0008006" key="3">
    <source>
        <dbReference type="Google" id="ProtNLM"/>
    </source>
</evidence>
<dbReference type="AlphaFoldDB" id="A0A364L6U3"/>
<accession>A0A364L6U3</accession>
<comment type="caution">
    <text evidence="1">The sequence shown here is derived from an EMBL/GenBank/DDBJ whole genome shotgun (WGS) entry which is preliminary data.</text>
</comment>
<sequence length="618" mass="70756">MAALRSSEQGGQSSLLSNLPTEIVIQIMKHSLDFSCLWALVKASSRFSSILMAFAWEIVEEVMIETTPPCTQIMMKLALIIRTSPDFFTGLDDVSHYAIERKQLKSFPHQQIAPQLLREFVQLAHNIHAVAHACLDFYLKRLKYLKPQRISDTDVENHERRLSVLYSEHPLPGQPFQPNLDFGPPTYLEEQRAVRLLWQYQVFLDVKAAGRRQALAHWSERDHNILALPIVSRLIRSIYERYQIDPVFEFVNEITGGRSGQPKNALNNLEKALLQEKALAHFLRCPPVSIYSRSYYLPCFPRPDLLVENFPAIGRLVNINTTIKESPGGWQFYFNMVANRQNSSPLKMGLFKPWSKFGFEFWDDDRMVDLGFLPPRHLRYGSDSCSEAYWFVWRSILTPEEDAERRSDVAKRQIYPWSYSPSPKANVYPEINVVFAHTHPLLYRPFRLYPIGPHADAQIKTDLVQWLSHCSDKSSEAACLLTNECRSLFQRGLFLRRFGLVNYAQFAAIGTLSMYSDLQLNDTGIRVVADEALAQFPSGLEGDLVAQRYLHILRDLQKVTLQFSMNTGSISSNESMVGDAASAEYPAFDEALFQREDSFCSVVLDTVFMDIPISRSES</sequence>
<proteinExistence type="predicted"/>
<organism evidence="1 2">
    <name type="scientific">Talaromyces amestolkiae</name>
    <dbReference type="NCBI Taxonomy" id="1196081"/>
    <lineage>
        <taxon>Eukaryota</taxon>
        <taxon>Fungi</taxon>
        <taxon>Dikarya</taxon>
        <taxon>Ascomycota</taxon>
        <taxon>Pezizomycotina</taxon>
        <taxon>Eurotiomycetes</taxon>
        <taxon>Eurotiomycetidae</taxon>
        <taxon>Eurotiales</taxon>
        <taxon>Trichocomaceae</taxon>
        <taxon>Talaromyces</taxon>
        <taxon>Talaromyces sect. Talaromyces</taxon>
    </lineage>
</organism>
<reference evidence="1 2" key="1">
    <citation type="journal article" date="2017" name="Biotechnol. Biofuels">
        <title>Differential beta-glucosidase expression as a function of carbon source availability in Talaromyces amestolkiae: a genomic and proteomic approach.</title>
        <authorList>
            <person name="de Eugenio L.I."/>
            <person name="Mendez-Liter J.A."/>
            <person name="Nieto-Dominguez M."/>
            <person name="Alonso L."/>
            <person name="Gil-Munoz J."/>
            <person name="Barriuso J."/>
            <person name="Prieto A."/>
            <person name="Martinez M.J."/>
        </authorList>
    </citation>
    <scope>NUCLEOTIDE SEQUENCE [LARGE SCALE GENOMIC DNA]</scope>
    <source>
        <strain evidence="1 2">CIB</strain>
    </source>
</reference>
<name>A0A364L6U3_TALAM</name>
<dbReference type="OrthoDB" id="4358152at2759"/>
<evidence type="ECO:0000313" key="1">
    <source>
        <dbReference type="EMBL" id="RAO71535.1"/>
    </source>
</evidence>